<dbReference type="PaxDb" id="55529-EKX52570"/>
<dbReference type="CDD" id="cd00051">
    <property type="entry name" value="EFh"/>
    <property type="match status" value="1"/>
</dbReference>
<feature type="compositionally biased region" description="Polar residues" evidence="3">
    <location>
        <begin position="60"/>
        <end position="72"/>
    </location>
</feature>
<feature type="coiled-coil region" evidence="2">
    <location>
        <begin position="1207"/>
        <end position="1280"/>
    </location>
</feature>
<feature type="region of interest" description="Disordered" evidence="3">
    <location>
        <begin position="689"/>
        <end position="708"/>
    </location>
</feature>
<dbReference type="RefSeq" id="XP_005839550.1">
    <property type="nucleotide sequence ID" value="XM_005839493.1"/>
</dbReference>
<organism evidence="5">
    <name type="scientific">Guillardia theta (strain CCMP2712)</name>
    <name type="common">Cryptophyte</name>
    <dbReference type="NCBI Taxonomy" id="905079"/>
    <lineage>
        <taxon>Eukaryota</taxon>
        <taxon>Cryptophyceae</taxon>
        <taxon>Pyrenomonadales</taxon>
        <taxon>Geminigeraceae</taxon>
        <taxon>Guillardia</taxon>
    </lineage>
</organism>
<accession>L1JWI8</accession>
<dbReference type="PROSITE" id="PS50222">
    <property type="entry name" value="EF_HAND_2"/>
    <property type="match status" value="2"/>
</dbReference>
<dbReference type="EMBL" id="JH992972">
    <property type="protein sequence ID" value="EKX52570.1"/>
    <property type="molecule type" value="Genomic_DNA"/>
</dbReference>
<evidence type="ECO:0000313" key="5">
    <source>
        <dbReference type="EMBL" id="EKX52570.1"/>
    </source>
</evidence>
<evidence type="ECO:0000256" key="2">
    <source>
        <dbReference type="SAM" id="Coils"/>
    </source>
</evidence>
<keyword evidence="7" id="KW-1185">Reference proteome</keyword>
<dbReference type="SMART" id="SM00054">
    <property type="entry name" value="EFh"/>
    <property type="match status" value="4"/>
</dbReference>
<name>L1JWI8_GUITC</name>
<dbReference type="Pfam" id="PF13405">
    <property type="entry name" value="EF-hand_6"/>
    <property type="match status" value="1"/>
</dbReference>
<feature type="region of interest" description="Disordered" evidence="3">
    <location>
        <begin position="18"/>
        <end position="92"/>
    </location>
</feature>
<sequence length="1420" mass="160817">MSSRDSWIKGGSWWDLQQREIKEAQADRPHNDGGAEMETVRRSLPPSRVSRRSHARKSDSLVSISSRNQTNSDMRDKEDEAADHLAEDGNRKLNVGEHQRKTLNMLNAAWVKLRRYFASQALDAGVSLEDMSFTVEELIFAVDCLALYATRQQITELFRAIDEDECGVITIAEVETYMRSKGMKVPTERNQKSSRRETDKAKKLFAEIFDHVLELMVCWDLDGSNSISLNDVGRGIRFLKLKGIDADKIVQEAASECNLIDSVLYVKDFVRHFSWHAVEPHPVLLSKYENIKLNRAVVMSKLRVWRSKQKPDTVDSDLRTICSKLRSRWGTISSIFNAIQASEKRGKLSIDLERNISSKHKERGKNSRSDPSTMPYNNTPTTRFISFEEWKSAIESCGLQLTTGQLEKAFNLVDKNANGKITLHDLEQAMRATGSLSQASIKSDPGLLKKGSKTRAISESAKLRNIFSQIWDNPVEAFCFFAIGGNQTVTLNEVKHGIGRLSAFDINVHQLLQEIDHVCIHGQIDLKSFVRYFAFKERSTTSAKEEMILYEKIKMQHMQEILEKVERWKRLRRLPSITFESFRMMTSSLTKNWDALKEKLLEESGLSEFEKFEETSFDKEILLKCVTQLLPLYLNDSVEEMQVRDFLDLIDSKKSQKLSGEELRKLIFHPLFVAPYSALHDKSRRWSAHDESPKFASEKQPHEDEAGIEVQEADPSLDALFARAEKLVRGFDDWDHMATPGIPDDEANVGHNTVEDDPVFEKQLWPTGQKGKKALDAAVGHTEMDASSFAKESFVRQYASKEMFEMYCGISESGISATLNGLQRNTMSMKEFLLLLKSQALMPKIFSKDDAVSVFRLVKDRDVARGSTKSNDLTFEKFKLCMEELAKLRSYKLQSFEVREKPEIVSSKAHLALPDADVLEKLCNDDEKQTVPPETSPGIKSQRSTKSIVEPGMYSPISPSEKKIMTTFEEKFCKRKMFEDACQSEMAASRRKSGDPVMDHGAFMAFMEQQEIVPKVVSRSEANTIFRAVMRGKAVHEAHEMNFEDFRESIRRIGAWRGYRMEEFGIHLEHMERSNRNSGSGKKDDVAAHTASSLCKVQLFGSPSSQRDRNLKGVAQNEVAGRASRQSEMGSISEGGEVVEDLREELLIAREAAARLGSQNEALIKFSDDREQVIANQSQEILWLKNRCGELEEALRRGGGTVAAVESSSLAEALRMKNREVENIREEISSLQEELEALRERRAGDVLEIMQERDEAIEEAAALRKINQELRRQLSDLHNSLHRQRTPTEGGEKLLLPEVLSPDDLVRCVSLASLASSCFYDRRIPAGSYSFFSQDLESIHTQLFDRPPPDAASSMLLVGLDVEAAVGQVVQMVPGFQSRGIGVISRIFTDDCGVQVHWQSGEISEESTGRDDIFSLCLWN</sequence>
<dbReference type="HOGENOM" id="CLU_253147_0_0_1"/>
<dbReference type="Proteomes" id="UP000011087">
    <property type="component" value="Unassembled WGS sequence"/>
</dbReference>
<feature type="domain" description="EF-hand" evidence="4">
    <location>
        <begin position="401"/>
        <end position="436"/>
    </location>
</feature>
<evidence type="ECO:0000259" key="4">
    <source>
        <dbReference type="PROSITE" id="PS50222"/>
    </source>
</evidence>
<dbReference type="InterPro" id="IPR002048">
    <property type="entry name" value="EF_hand_dom"/>
</dbReference>
<feature type="domain" description="EF-hand" evidence="4">
    <location>
        <begin position="149"/>
        <end position="184"/>
    </location>
</feature>
<dbReference type="InterPro" id="IPR018247">
    <property type="entry name" value="EF_Hand_1_Ca_BS"/>
</dbReference>
<gene>
    <name evidence="5" type="ORF">GUITHDRAFT_101737</name>
</gene>
<feature type="region of interest" description="Disordered" evidence="3">
    <location>
        <begin position="927"/>
        <end position="956"/>
    </location>
</feature>
<dbReference type="SUPFAM" id="SSF47473">
    <property type="entry name" value="EF-hand"/>
    <property type="match status" value="2"/>
</dbReference>
<dbReference type="InterPro" id="IPR011992">
    <property type="entry name" value="EF-hand-dom_pair"/>
</dbReference>
<reference evidence="6" key="3">
    <citation type="submission" date="2015-06" db="UniProtKB">
        <authorList>
            <consortium name="EnsemblProtists"/>
        </authorList>
    </citation>
    <scope>IDENTIFICATION</scope>
</reference>
<reference evidence="5 7" key="1">
    <citation type="journal article" date="2012" name="Nature">
        <title>Algal genomes reveal evolutionary mosaicism and the fate of nucleomorphs.</title>
        <authorList>
            <consortium name="DOE Joint Genome Institute"/>
            <person name="Curtis B.A."/>
            <person name="Tanifuji G."/>
            <person name="Burki F."/>
            <person name="Gruber A."/>
            <person name="Irimia M."/>
            <person name="Maruyama S."/>
            <person name="Arias M.C."/>
            <person name="Ball S.G."/>
            <person name="Gile G.H."/>
            <person name="Hirakawa Y."/>
            <person name="Hopkins J.F."/>
            <person name="Kuo A."/>
            <person name="Rensing S.A."/>
            <person name="Schmutz J."/>
            <person name="Symeonidi A."/>
            <person name="Elias M."/>
            <person name="Eveleigh R.J."/>
            <person name="Herman E.K."/>
            <person name="Klute M.J."/>
            <person name="Nakayama T."/>
            <person name="Obornik M."/>
            <person name="Reyes-Prieto A."/>
            <person name="Armbrust E.V."/>
            <person name="Aves S.J."/>
            <person name="Beiko R.G."/>
            <person name="Coutinho P."/>
            <person name="Dacks J.B."/>
            <person name="Durnford D.G."/>
            <person name="Fast N.M."/>
            <person name="Green B.R."/>
            <person name="Grisdale C.J."/>
            <person name="Hempel F."/>
            <person name="Henrissat B."/>
            <person name="Hoppner M.P."/>
            <person name="Ishida K."/>
            <person name="Kim E."/>
            <person name="Koreny L."/>
            <person name="Kroth P.G."/>
            <person name="Liu Y."/>
            <person name="Malik S.B."/>
            <person name="Maier U.G."/>
            <person name="McRose D."/>
            <person name="Mock T."/>
            <person name="Neilson J.A."/>
            <person name="Onodera N.T."/>
            <person name="Poole A.M."/>
            <person name="Pritham E.J."/>
            <person name="Richards T.A."/>
            <person name="Rocap G."/>
            <person name="Roy S.W."/>
            <person name="Sarai C."/>
            <person name="Schaack S."/>
            <person name="Shirato S."/>
            <person name="Slamovits C.H."/>
            <person name="Spencer D.F."/>
            <person name="Suzuki S."/>
            <person name="Worden A.Z."/>
            <person name="Zauner S."/>
            <person name="Barry K."/>
            <person name="Bell C."/>
            <person name="Bharti A.K."/>
            <person name="Crow J.A."/>
            <person name="Grimwood J."/>
            <person name="Kramer R."/>
            <person name="Lindquist E."/>
            <person name="Lucas S."/>
            <person name="Salamov A."/>
            <person name="McFadden G.I."/>
            <person name="Lane C.E."/>
            <person name="Keeling P.J."/>
            <person name="Gray M.W."/>
            <person name="Grigoriev I.V."/>
            <person name="Archibald J.M."/>
        </authorList>
    </citation>
    <scope>NUCLEOTIDE SEQUENCE</scope>
    <source>
        <strain evidence="5 7">CCMP2712</strain>
    </source>
</reference>
<dbReference type="OrthoDB" id="10691553at2759"/>
<evidence type="ECO:0000256" key="1">
    <source>
        <dbReference type="ARBA" id="ARBA00022837"/>
    </source>
</evidence>
<keyword evidence="2" id="KW-0175">Coiled coil</keyword>
<evidence type="ECO:0000256" key="3">
    <source>
        <dbReference type="SAM" id="MobiDB-lite"/>
    </source>
</evidence>
<feature type="region of interest" description="Disordered" evidence="3">
    <location>
        <begin position="352"/>
        <end position="378"/>
    </location>
</feature>
<feature type="compositionally biased region" description="Basic and acidic residues" evidence="3">
    <location>
        <begin position="73"/>
        <end position="92"/>
    </location>
</feature>
<dbReference type="GeneID" id="17309343"/>
<dbReference type="KEGG" id="gtt:GUITHDRAFT_101737"/>
<feature type="compositionally biased region" description="Polar residues" evidence="3">
    <location>
        <begin position="369"/>
        <end position="378"/>
    </location>
</feature>
<feature type="compositionally biased region" description="Basic and acidic residues" evidence="3">
    <location>
        <begin position="18"/>
        <end position="41"/>
    </location>
</feature>
<feature type="compositionally biased region" description="Polar residues" evidence="3">
    <location>
        <begin position="938"/>
        <end position="947"/>
    </location>
</feature>
<dbReference type="EnsemblProtists" id="EKX52570">
    <property type="protein sequence ID" value="EKX52570"/>
    <property type="gene ID" value="GUITHDRAFT_101737"/>
</dbReference>
<evidence type="ECO:0000313" key="7">
    <source>
        <dbReference type="Proteomes" id="UP000011087"/>
    </source>
</evidence>
<dbReference type="PROSITE" id="PS00018">
    <property type="entry name" value="EF_HAND_1"/>
    <property type="match status" value="2"/>
</dbReference>
<dbReference type="Gene3D" id="1.10.238.10">
    <property type="entry name" value="EF-hand"/>
    <property type="match status" value="2"/>
</dbReference>
<reference evidence="7" key="2">
    <citation type="submission" date="2012-11" db="EMBL/GenBank/DDBJ databases">
        <authorList>
            <person name="Kuo A."/>
            <person name="Curtis B.A."/>
            <person name="Tanifuji G."/>
            <person name="Burki F."/>
            <person name="Gruber A."/>
            <person name="Irimia M."/>
            <person name="Maruyama S."/>
            <person name="Arias M.C."/>
            <person name="Ball S.G."/>
            <person name="Gile G.H."/>
            <person name="Hirakawa Y."/>
            <person name="Hopkins J.F."/>
            <person name="Rensing S.A."/>
            <person name="Schmutz J."/>
            <person name="Symeonidi A."/>
            <person name="Elias M."/>
            <person name="Eveleigh R.J."/>
            <person name="Herman E.K."/>
            <person name="Klute M.J."/>
            <person name="Nakayama T."/>
            <person name="Obornik M."/>
            <person name="Reyes-Prieto A."/>
            <person name="Armbrust E.V."/>
            <person name="Aves S.J."/>
            <person name="Beiko R.G."/>
            <person name="Coutinho P."/>
            <person name="Dacks J.B."/>
            <person name="Durnford D.G."/>
            <person name="Fast N.M."/>
            <person name="Green B.R."/>
            <person name="Grisdale C."/>
            <person name="Hempe F."/>
            <person name="Henrissat B."/>
            <person name="Hoppner M.P."/>
            <person name="Ishida K.-I."/>
            <person name="Kim E."/>
            <person name="Koreny L."/>
            <person name="Kroth P.G."/>
            <person name="Liu Y."/>
            <person name="Malik S.-B."/>
            <person name="Maier U.G."/>
            <person name="McRose D."/>
            <person name="Mock T."/>
            <person name="Neilson J.A."/>
            <person name="Onodera N.T."/>
            <person name="Poole A.M."/>
            <person name="Pritham E.J."/>
            <person name="Richards T.A."/>
            <person name="Rocap G."/>
            <person name="Roy S.W."/>
            <person name="Sarai C."/>
            <person name="Schaack S."/>
            <person name="Shirato S."/>
            <person name="Slamovits C.H."/>
            <person name="Spencer D.F."/>
            <person name="Suzuki S."/>
            <person name="Worden A.Z."/>
            <person name="Zauner S."/>
            <person name="Barry K."/>
            <person name="Bell C."/>
            <person name="Bharti A.K."/>
            <person name="Crow J.A."/>
            <person name="Grimwood J."/>
            <person name="Kramer R."/>
            <person name="Lindquist E."/>
            <person name="Lucas S."/>
            <person name="Salamov A."/>
            <person name="McFadden G.I."/>
            <person name="Lane C.E."/>
            <person name="Keeling P.J."/>
            <person name="Gray M.W."/>
            <person name="Grigoriev I.V."/>
            <person name="Archibald J.M."/>
        </authorList>
    </citation>
    <scope>NUCLEOTIDE SEQUENCE</scope>
    <source>
        <strain evidence="7">CCMP2712</strain>
    </source>
</reference>
<keyword evidence="1" id="KW-0106">Calcium</keyword>
<proteinExistence type="predicted"/>
<protein>
    <recommendedName>
        <fullName evidence="4">EF-hand domain-containing protein</fullName>
    </recommendedName>
</protein>
<feature type="compositionally biased region" description="Basic and acidic residues" evidence="3">
    <location>
        <begin position="689"/>
        <end position="705"/>
    </location>
</feature>
<evidence type="ECO:0000313" key="6">
    <source>
        <dbReference type="EnsemblProtists" id="EKX52570"/>
    </source>
</evidence>
<feature type="region of interest" description="Disordered" evidence="3">
    <location>
        <begin position="1102"/>
        <end position="1135"/>
    </location>
</feature>
<dbReference type="GO" id="GO:0005509">
    <property type="term" value="F:calcium ion binding"/>
    <property type="evidence" value="ECO:0007669"/>
    <property type="project" value="InterPro"/>
</dbReference>